<reference evidence="9 10" key="1">
    <citation type="submission" date="2022-09" db="EMBL/GenBank/DDBJ databases">
        <authorList>
            <person name="Han X.L."/>
            <person name="Wang Q."/>
            <person name="Lu T."/>
        </authorList>
    </citation>
    <scope>NUCLEOTIDE SEQUENCE [LARGE SCALE GENOMIC DNA]</scope>
    <source>
        <strain evidence="9 10">WQ 127069</strain>
    </source>
</reference>
<sequence length="705" mass="80088">MGELQVAVQNVGWNAAKRLPFILLSFWVVFLVELMSRGQWGESLEWSLRAIPELLLNIIVVLGLLLLATAATGKVHLSFWLVSTVCLVFGTVSGIKLAILGVPFLPWDLLLTNETKDMAPYVAGFLNFTVVSGLVSFITINVLLLYKLPWFALTVNWKHRSIMGIASLFLLASIYTDEYISIKKLANVQNLAWDQAENVRANGFLLSTVMNLKFLFLNKPDGYDGESIRTVMSSILPAVPVAGEIKPNIIIVLSESFWDATQVKGISFSRDPLPFYHELIQTYSSGTLLSPQFGGGTANVEFEVLTGNTMRFLPQGSIPYNQYVNKDIDSLGSILTRQGYMATAISPFHSWFYNSKKVYENFGFAKYIPMEFFKPDYEGPYLADREVANQIIESSTTSEGPDFIFANTMQNHYHYYPGKFKENTIEVTGVTGESKGLLETYAQGLLGVDDMLKRLVTHYEKLDEPTILVFFGDHQPSLGQDYKAYKDIGYLKENDPDFLEKMYRVPVLVWNNYLPKEKTVLNMSPSFLGAYILNLSQRTGNYFTDYLYQLSQYLPIIPPENHYAEMKISKDNLKVYEKLQYDILFGDQHGYSDMKQKIKNNDYLLGSGHMVIDQIRMEVLNDGKLLKVGGSNLPYNSIVQINGQKMSTNWVSKNELIVEIQPDSIIKYPWKVEIVVKDFKDKILAKSNEYIYSQEMTTHTEESLF</sequence>
<dbReference type="SUPFAM" id="SSF53649">
    <property type="entry name" value="Alkaline phosphatase-like"/>
    <property type="match status" value="1"/>
</dbReference>
<evidence type="ECO:0000256" key="3">
    <source>
        <dbReference type="ARBA" id="ARBA00022475"/>
    </source>
</evidence>
<feature type="domain" description="Sulfatase N-terminal" evidence="8">
    <location>
        <begin position="247"/>
        <end position="534"/>
    </location>
</feature>
<feature type="transmembrane region" description="Helical" evidence="7">
    <location>
        <begin position="157"/>
        <end position="175"/>
    </location>
</feature>
<keyword evidence="3" id="KW-1003">Cell membrane</keyword>
<dbReference type="Pfam" id="PF00884">
    <property type="entry name" value="Sulfatase"/>
    <property type="match status" value="1"/>
</dbReference>
<dbReference type="PANTHER" id="PTHR47371:SF3">
    <property type="entry name" value="PHOSPHOGLYCEROL TRANSFERASE I"/>
    <property type="match status" value="1"/>
</dbReference>
<evidence type="ECO:0000256" key="7">
    <source>
        <dbReference type="SAM" id="Phobius"/>
    </source>
</evidence>
<dbReference type="InterPro" id="IPR000917">
    <property type="entry name" value="Sulfatase_N"/>
</dbReference>
<dbReference type="PANTHER" id="PTHR47371">
    <property type="entry name" value="LIPOTEICHOIC ACID SYNTHASE"/>
    <property type="match status" value="1"/>
</dbReference>
<feature type="transmembrane region" description="Helical" evidence="7">
    <location>
        <begin position="79"/>
        <end position="105"/>
    </location>
</feature>
<evidence type="ECO:0000256" key="1">
    <source>
        <dbReference type="ARBA" id="ARBA00004651"/>
    </source>
</evidence>
<gene>
    <name evidence="9" type="ORF">OB236_11860</name>
</gene>
<dbReference type="Gene3D" id="3.40.720.10">
    <property type="entry name" value="Alkaline Phosphatase, subunit A"/>
    <property type="match status" value="1"/>
</dbReference>
<dbReference type="Proteomes" id="UP001652445">
    <property type="component" value="Unassembled WGS sequence"/>
</dbReference>
<keyword evidence="4 7" id="KW-0812">Transmembrane</keyword>
<dbReference type="CDD" id="cd16015">
    <property type="entry name" value="LTA_synthase"/>
    <property type="match status" value="1"/>
</dbReference>
<dbReference type="EMBL" id="JAOQIO010000034">
    <property type="protein sequence ID" value="MCU6792815.1"/>
    <property type="molecule type" value="Genomic_DNA"/>
</dbReference>
<dbReference type="InterPro" id="IPR050448">
    <property type="entry name" value="OpgB/LTA_synthase_biosynth"/>
</dbReference>
<evidence type="ECO:0000259" key="8">
    <source>
        <dbReference type="Pfam" id="PF00884"/>
    </source>
</evidence>
<dbReference type="InterPro" id="IPR017850">
    <property type="entry name" value="Alkaline_phosphatase_core_sf"/>
</dbReference>
<evidence type="ECO:0000313" key="10">
    <source>
        <dbReference type="Proteomes" id="UP001652445"/>
    </source>
</evidence>
<evidence type="ECO:0000256" key="5">
    <source>
        <dbReference type="ARBA" id="ARBA00022989"/>
    </source>
</evidence>
<accession>A0ABT2UDV0</accession>
<evidence type="ECO:0000313" key="9">
    <source>
        <dbReference type="EMBL" id="MCU6792815.1"/>
    </source>
</evidence>
<keyword evidence="6 7" id="KW-0472">Membrane</keyword>
<feature type="transmembrane region" description="Helical" evidence="7">
    <location>
        <begin position="21"/>
        <end position="40"/>
    </location>
</feature>
<protein>
    <submittedName>
        <fullName evidence="9">LTA synthase family protein</fullName>
    </submittedName>
</protein>
<keyword evidence="10" id="KW-1185">Reference proteome</keyword>
<feature type="transmembrane region" description="Helical" evidence="7">
    <location>
        <begin position="125"/>
        <end position="145"/>
    </location>
</feature>
<comment type="subcellular location">
    <subcellularLocation>
        <location evidence="1">Cell membrane</location>
        <topology evidence="1">Multi-pass membrane protein</topology>
    </subcellularLocation>
</comment>
<evidence type="ECO:0000256" key="4">
    <source>
        <dbReference type="ARBA" id="ARBA00022692"/>
    </source>
</evidence>
<comment type="pathway">
    <text evidence="2">Cell wall biogenesis; lipoteichoic acid biosynthesis.</text>
</comment>
<evidence type="ECO:0000256" key="6">
    <source>
        <dbReference type="ARBA" id="ARBA00023136"/>
    </source>
</evidence>
<keyword evidence="5 7" id="KW-1133">Transmembrane helix</keyword>
<name>A0ABT2UDV0_9BACL</name>
<feature type="transmembrane region" description="Helical" evidence="7">
    <location>
        <begin position="46"/>
        <end position="67"/>
    </location>
</feature>
<comment type="caution">
    <text evidence="9">The sequence shown here is derived from an EMBL/GenBank/DDBJ whole genome shotgun (WGS) entry which is preliminary data.</text>
</comment>
<organism evidence="9 10">
    <name type="scientific">Paenibacillus baimaensis</name>
    <dbReference type="NCBI Taxonomy" id="2982185"/>
    <lineage>
        <taxon>Bacteria</taxon>
        <taxon>Bacillati</taxon>
        <taxon>Bacillota</taxon>
        <taxon>Bacilli</taxon>
        <taxon>Bacillales</taxon>
        <taxon>Paenibacillaceae</taxon>
        <taxon>Paenibacillus</taxon>
    </lineage>
</organism>
<evidence type="ECO:0000256" key="2">
    <source>
        <dbReference type="ARBA" id="ARBA00004936"/>
    </source>
</evidence>
<proteinExistence type="predicted"/>
<dbReference type="RefSeq" id="WP_262684178.1">
    <property type="nucleotide sequence ID" value="NZ_JAOQIO010000034.1"/>
</dbReference>